<proteinExistence type="predicted"/>
<feature type="compositionally biased region" description="Low complexity" evidence="1">
    <location>
        <begin position="68"/>
        <end position="78"/>
    </location>
</feature>
<dbReference type="Pfam" id="PF02771">
    <property type="entry name" value="Acyl-CoA_dh_N"/>
    <property type="match status" value="1"/>
</dbReference>
<feature type="domain" description="Acyl-CoA dehydrogenase/oxidase N-terminal" evidence="2">
    <location>
        <begin position="91"/>
        <end position="179"/>
    </location>
</feature>
<keyword evidence="4" id="KW-1185">Reference proteome</keyword>
<organism evidence="3 4">
    <name type="scientific">Phialemonium thermophilum</name>
    <dbReference type="NCBI Taxonomy" id="223376"/>
    <lineage>
        <taxon>Eukaryota</taxon>
        <taxon>Fungi</taxon>
        <taxon>Dikarya</taxon>
        <taxon>Ascomycota</taxon>
        <taxon>Pezizomycotina</taxon>
        <taxon>Sordariomycetes</taxon>
        <taxon>Sordariomycetidae</taxon>
        <taxon>Cephalothecales</taxon>
        <taxon>Cephalothecaceae</taxon>
        <taxon>Phialemonium</taxon>
    </lineage>
</organism>
<dbReference type="InterPro" id="IPR013786">
    <property type="entry name" value="AcylCoA_DH/ox_N"/>
</dbReference>
<sequence length="183" mass="19702">MASLRTARSLLARSAKQQPQPLPCSLPSSTRPYSSCYSSYPRASSSLLPAAHDHHRRRQVSRQIRNASTSSSSSSSPSKLPKGFTPPTQADLDELRERVQEFTRRELTAEVAAATDKSNSFPQGMWERLGDAGFLGVTADEDVGGLAMGYQAHCVVMEELSRASGSVALSYAAHSQLASTCPT</sequence>
<evidence type="ECO:0000313" key="3">
    <source>
        <dbReference type="EMBL" id="KAL1840658.1"/>
    </source>
</evidence>
<dbReference type="EMBL" id="JAZHXJ010002175">
    <property type="protein sequence ID" value="KAL1840658.1"/>
    <property type="molecule type" value="Genomic_DNA"/>
</dbReference>
<evidence type="ECO:0000256" key="1">
    <source>
        <dbReference type="SAM" id="MobiDB-lite"/>
    </source>
</evidence>
<protein>
    <recommendedName>
        <fullName evidence="2">Acyl-CoA dehydrogenase/oxidase N-terminal domain-containing protein</fullName>
    </recommendedName>
</protein>
<name>A0ABR3VG63_9PEZI</name>
<comment type="caution">
    <text evidence="3">The sequence shown here is derived from an EMBL/GenBank/DDBJ whole genome shotgun (WGS) entry which is preliminary data.</text>
</comment>
<evidence type="ECO:0000313" key="4">
    <source>
        <dbReference type="Proteomes" id="UP001586593"/>
    </source>
</evidence>
<dbReference type="PANTHER" id="PTHR43884:SF18">
    <property type="entry name" value="ISOVALERYL-COENZYME A DEHYDROGENASE"/>
    <property type="match status" value="1"/>
</dbReference>
<accession>A0ABR3VG63</accession>
<dbReference type="Proteomes" id="UP001586593">
    <property type="component" value="Unassembled WGS sequence"/>
</dbReference>
<dbReference type="InterPro" id="IPR009100">
    <property type="entry name" value="AcylCoA_DH/oxidase_NM_dom_sf"/>
</dbReference>
<dbReference type="Gene3D" id="1.10.540.10">
    <property type="entry name" value="Acyl-CoA dehydrogenase/oxidase, N-terminal domain"/>
    <property type="match status" value="1"/>
</dbReference>
<reference evidence="3 4" key="1">
    <citation type="journal article" date="2024" name="Commun. Biol.">
        <title>Comparative genomic analysis of thermophilic fungi reveals convergent evolutionary adaptations and gene losses.</title>
        <authorList>
            <person name="Steindorff A.S."/>
            <person name="Aguilar-Pontes M.V."/>
            <person name="Robinson A.J."/>
            <person name="Andreopoulos B."/>
            <person name="LaButti K."/>
            <person name="Kuo A."/>
            <person name="Mondo S."/>
            <person name="Riley R."/>
            <person name="Otillar R."/>
            <person name="Haridas S."/>
            <person name="Lipzen A."/>
            <person name="Grimwood J."/>
            <person name="Schmutz J."/>
            <person name="Clum A."/>
            <person name="Reid I.D."/>
            <person name="Moisan M.C."/>
            <person name="Butler G."/>
            <person name="Nguyen T.T.M."/>
            <person name="Dewar K."/>
            <person name="Conant G."/>
            <person name="Drula E."/>
            <person name="Henrissat B."/>
            <person name="Hansel C."/>
            <person name="Singer S."/>
            <person name="Hutchinson M.I."/>
            <person name="de Vries R.P."/>
            <person name="Natvig D.O."/>
            <person name="Powell A.J."/>
            <person name="Tsang A."/>
            <person name="Grigoriev I.V."/>
        </authorList>
    </citation>
    <scope>NUCLEOTIDE SEQUENCE [LARGE SCALE GENOMIC DNA]</scope>
    <source>
        <strain evidence="3 4">ATCC 24622</strain>
    </source>
</reference>
<evidence type="ECO:0000259" key="2">
    <source>
        <dbReference type="Pfam" id="PF02771"/>
    </source>
</evidence>
<dbReference type="InterPro" id="IPR037069">
    <property type="entry name" value="AcylCoA_DH/ox_N_sf"/>
</dbReference>
<feature type="region of interest" description="Disordered" evidence="1">
    <location>
        <begin position="1"/>
        <end position="91"/>
    </location>
</feature>
<dbReference type="SUPFAM" id="SSF56645">
    <property type="entry name" value="Acyl-CoA dehydrogenase NM domain-like"/>
    <property type="match status" value="1"/>
</dbReference>
<feature type="compositionally biased region" description="Low complexity" evidence="1">
    <location>
        <begin position="17"/>
        <end position="50"/>
    </location>
</feature>
<dbReference type="PANTHER" id="PTHR43884">
    <property type="entry name" value="ACYL-COA DEHYDROGENASE"/>
    <property type="match status" value="1"/>
</dbReference>
<gene>
    <name evidence="3" type="ORF">VTK73DRAFT_3703</name>
</gene>